<evidence type="ECO:0000259" key="7">
    <source>
        <dbReference type="SMART" id="SM00477"/>
    </source>
</evidence>
<dbReference type="FunFam" id="3.40.570.10:FF:000007">
    <property type="entry name" value="Alkaline nuclease"/>
    <property type="match status" value="1"/>
</dbReference>
<keyword evidence="3" id="KW-0255">Endonuclease</keyword>
<comment type="similarity">
    <text evidence="1">Belongs to the DNA/RNA non-specific endonuclease family.</text>
</comment>
<dbReference type="Gene3D" id="3.40.570.10">
    <property type="entry name" value="Extracellular Endonuclease, subunit A"/>
    <property type="match status" value="1"/>
</dbReference>
<dbReference type="AlphaFoldDB" id="A0A8J2EEK4"/>
<name>A0A8J2EEK4_COTCN</name>
<feature type="signal peptide" evidence="6">
    <location>
        <begin position="1"/>
        <end position="16"/>
    </location>
</feature>
<evidence type="ECO:0000256" key="1">
    <source>
        <dbReference type="ARBA" id="ARBA00010052"/>
    </source>
</evidence>
<keyword evidence="10" id="KW-1185">Reference proteome</keyword>
<feature type="domain" description="DNA/RNA non-specific endonuclease/pyrophosphatase/phosphodiesterase" evidence="8">
    <location>
        <begin position="153"/>
        <end position="395"/>
    </location>
</feature>
<evidence type="ECO:0000259" key="8">
    <source>
        <dbReference type="SMART" id="SM00892"/>
    </source>
</evidence>
<dbReference type="GO" id="GO:0000014">
    <property type="term" value="F:single-stranded DNA endodeoxyribonuclease activity"/>
    <property type="evidence" value="ECO:0007669"/>
    <property type="project" value="TreeGrafter"/>
</dbReference>
<keyword evidence="6" id="KW-0732">Signal</keyword>
<dbReference type="GO" id="GO:0006309">
    <property type="term" value="P:apoptotic DNA fragmentation"/>
    <property type="evidence" value="ECO:0007669"/>
    <property type="project" value="TreeGrafter"/>
</dbReference>
<feature type="binding site" evidence="5">
    <location>
        <position position="271"/>
    </location>
    <ligand>
        <name>Mg(2+)</name>
        <dbReference type="ChEBI" id="CHEBI:18420"/>
        <note>catalytic</note>
    </ligand>
</feature>
<dbReference type="GO" id="GO:0005743">
    <property type="term" value="C:mitochondrial inner membrane"/>
    <property type="evidence" value="ECO:0007669"/>
    <property type="project" value="TreeGrafter"/>
</dbReference>
<proteinExistence type="inferred from homology"/>
<dbReference type="InterPro" id="IPR044925">
    <property type="entry name" value="His-Me_finger_sf"/>
</dbReference>
<keyword evidence="5" id="KW-0479">Metal-binding</keyword>
<feature type="domain" description="ENPP1-3/EXOG-like endonuclease/phosphodiesterase" evidence="7">
    <location>
        <begin position="150"/>
        <end position="383"/>
    </location>
</feature>
<dbReference type="Pfam" id="PF01223">
    <property type="entry name" value="Endonuclease_NS"/>
    <property type="match status" value="1"/>
</dbReference>
<dbReference type="SMART" id="SM00892">
    <property type="entry name" value="Endonuclease_NS"/>
    <property type="match status" value="1"/>
</dbReference>
<evidence type="ECO:0000256" key="4">
    <source>
        <dbReference type="PIRSR" id="PIRSR640255-1"/>
    </source>
</evidence>
<evidence type="ECO:0000256" key="6">
    <source>
        <dbReference type="SAM" id="SignalP"/>
    </source>
</evidence>
<dbReference type="EMBL" id="CAJNRD030001116">
    <property type="protein sequence ID" value="CAG5076127.1"/>
    <property type="molecule type" value="Genomic_DNA"/>
</dbReference>
<dbReference type="Proteomes" id="UP000786811">
    <property type="component" value="Unassembled WGS sequence"/>
</dbReference>
<evidence type="ECO:0000256" key="2">
    <source>
        <dbReference type="ARBA" id="ARBA00022722"/>
    </source>
</evidence>
<accession>A0A8J2EEK4</accession>
<dbReference type="InterPro" id="IPR020821">
    <property type="entry name" value="ENPP1-3/EXOG-like_nuc-like"/>
</dbReference>
<keyword evidence="2" id="KW-0540">Nuclease</keyword>
<evidence type="ECO:0000313" key="10">
    <source>
        <dbReference type="Proteomes" id="UP000786811"/>
    </source>
</evidence>
<keyword evidence="3" id="KW-0378">Hydrolase</keyword>
<dbReference type="GO" id="GO:0005634">
    <property type="term" value="C:nucleus"/>
    <property type="evidence" value="ECO:0007669"/>
    <property type="project" value="TreeGrafter"/>
</dbReference>
<feature type="chain" id="PRO_5035231768" description="DNA/RNA non-specific endonuclease domain-containing protein" evidence="6">
    <location>
        <begin position="17"/>
        <end position="425"/>
    </location>
</feature>
<gene>
    <name evidence="9" type="ORF">HICCMSTLAB_LOCUS2108</name>
</gene>
<dbReference type="InterPro" id="IPR040255">
    <property type="entry name" value="Non-specific_endonuclease"/>
</dbReference>
<dbReference type="InterPro" id="IPR044929">
    <property type="entry name" value="DNA/RNA_non-sp_Endonuclease_sf"/>
</dbReference>
<protein>
    <recommendedName>
        <fullName evidence="11">DNA/RNA non-specific endonuclease domain-containing protein</fullName>
    </recommendedName>
</protein>
<comment type="caution">
    <text evidence="9">The sequence shown here is derived from an EMBL/GenBank/DDBJ whole genome shotgun (WGS) entry which is preliminary data.</text>
</comment>
<sequence length="425" mass="49586">MFGLILILVCSTLISARFINDSCQININYKYGDFGAPQPLILTRNNSSVFLYPQHMDRLNVFAMQKIILSCPGKNNYLKGIDNDKKLNSIELICFRRNKFFYNFQEFILNPTNVSCNTFPKHVARRTSSRCYNNNTQIEIGFLITDKNNNQEFIRTIDLCRNDTHHWTYYTHYKLTSKIENLQLGFPRPRQWFGADFYEHNIDNLYKISTQISTLEILLGSKKLVSKFVAVNSTRFLSRGHMVPKSDFVYGNEQRSTFWYVNSAPQWQSFNGGNWNILESSIRKFAVKNGINLEIFTGIHGQMMIEDENNNQVPVYLFGNETHRALEVPRFFWKVIYQPETKKGTAFVGLNDPYQSAITEDMFICKDLSERIKLINWNKKSLSKGVSYACDIAYPCKSTTKIELHLKANYQVKPQHHHRPCFRLT</sequence>
<reference evidence="9" key="1">
    <citation type="submission" date="2021-04" db="EMBL/GenBank/DDBJ databases">
        <authorList>
            <person name="Chebbi M.A.C M."/>
        </authorList>
    </citation>
    <scope>NUCLEOTIDE SEQUENCE</scope>
</reference>
<evidence type="ECO:0000256" key="3">
    <source>
        <dbReference type="ARBA" id="ARBA00022759"/>
    </source>
</evidence>
<dbReference type="InterPro" id="IPR001604">
    <property type="entry name" value="Endo_G_ENPP1-like_dom"/>
</dbReference>
<dbReference type="PANTHER" id="PTHR13966:SF19">
    <property type="entry name" value="NUCLEASE EXOG, MITOCHONDRIAL"/>
    <property type="match status" value="1"/>
</dbReference>
<dbReference type="SMART" id="SM00477">
    <property type="entry name" value="NUC"/>
    <property type="match status" value="1"/>
</dbReference>
<dbReference type="GO" id="GO:0004521">
    <property type="term" value="F:RNA endonuclease activity"/>
    <property type="evidence" value="ECO:0007669"/>
    <property type="project" value="TreeGrafter"/>
</dbReference>
<feature type="active site" description="Proton acceptor" evidence="4">
    <location>
        <position position="241"/>
    </location>
</feature>
<evidence type="ECO:0008006" key="11">
    <source>
        <dbReference type="Google" id="ProtNLM"/>
    </source>
</evidence>
<evidence type="ECO:0000256" key="5">
    <source>
        <dbReference type="PIRSR" id="PIRSR640255-2"/>
    </source>
</evidence>
<dbReference type="SUPFAM" id="SSF54060">
    <property type="entry name" value="His-Me finger endonucleases"/>
    <property type="match status" value="1"/>
</dbReference>
<dbReference type="GO" id="GO:0046872">
    <property type="term" value="F:metal ion binding"/>
    <property type="evidence" value="ECO:0007669"/>
    <property type="project" value="UniProtKB-KW"/>
</dbReference>
<dbReference type="OrthoDB" id="5960141at2759"/>
<organism evidence="9 10">
    <name type="scientific">Cotesia congregata</name>
    <name type="common">Parasitoid wasp</name>
    <name type="synonym">Apanteles congregatus</name>
    <dbReference type="NCBI Taxonomy" id="51543"/>
    <lineage>
        <taxon>Eukaryota</taxon>
        <taxon>Metazoa</taxon>
        <taxon>Ecdysozoa</taxon>
        <taxon>Arthropoda</taxon>
        <taxon>Hexapoda</taxon>
        <taxon>Insecta</taxon>
        <taxon>Pterygota</taxon>
        <taxon>Neoptera</taxon>
        <taxon>Endopterygota</taxon>
        <taxon>Hymenoptera</taxon>
        <taxon>Apocrita</taxon>
        <taxon>Ichneumonoidea</taxon>
        <taxon>Braconidae</taxon>
        <taxon>Microgastrinae</taxon>
        <taxon>Cotesia</taxon>
    </lineage>
</organism>
<dbReference type="PANTHER" id="PTHR13966">
    <property type="entry name" value="ENDONUCLEASE RELATED"/>
    <property type="match status" value="1"/>
</dbReference>
<evidence type="ECO:0000313" key="9">
    <source>
        <dbReference type="EMBL" id="CAG5076127.1"/>
    </source>
</evidence>
<dbReference type="GO" id="GO:0003676">
    <property type="term" value="F:nucleic acid binding"/>
    <property type="evidence" value="ECO:0007669"/>
    <property type="project" value="InterPro"/>
</dbReference>